<dbReference type="STRING" id="48467.SAMN02745166_04352"/>
<evidence type="ECO:0000256" key="2">
    <source>
        <dbReference type="SAM" id="MobiDB-lite"/>
    </source>
</evidence>
<evidence type="ECO:0000256" key="1">
    <source>
        <dbReference type="ARBA" id="ARBA00022884"/>
    </source>
</evidence>
<dbReference type="PANTHER" id="PTHR48027">
    <property type="entry name" value="HETEROGENEOUS NUCLEAR RIBONUCLEOPROTEIN 87F-RELATED"/>
    <property type="match status" value="1"/>
</dbReference>
<keyword evidence="5" id="KW-1185">Reference proteome</keyword>
<dbReference type="EMBL" id="FUYE01000019">
    <property type="protein sequence ID" value="SKB05842.1"/>
    <property type="molecule type" value="Genomic_DNA"/>
</dbReference>
<dbReference type="CDD" id="cd21608">
    <property type="entry name" value="RRM2_NsCP33_like"/>
    <property type="match status" value="1"/>
</dbReference>
<dbReference type="PROSITE" id="PS50102">
    <property type="entry name" value="RRM"/>
    <property type="match status" value="1"/>
</dbReference>
<evidence type="ECO:0000313" key="4">
    <source>
        <dbReference type="EMBL" id="SKB05842.1"/>
    </source>
</evidence>
<gene>
    <name evidence="4" type="ORF">SAMN02745166_04352</name>
</gene>
<feature type="domain" description="RRM" evidence="3">
    <location>
        <begin position="1"/>
        <end position="79"/>
    </location>
</feature>
<feature type="compositionally biased region" description="Basic and acidic residues" evidence="2">
    <location>
        <begin position="73"/>
        <end position="85"/>
    </location>
</feature>
<protein>
    <submittedName>
        <fullName evidence="4">RNA recognition motif. (A.k.a. RRM, RBD, or RNP domain)</fullName>
    </submittedName>
</protein>
<organism evidence="4 5">
    <name type="scientific">Prosthecobacter debontii</name>
    <dbReference type="NCBI Taxonomy" id="48467"/>
    <lineage>
        <taxon>Bacteria</taxon>
        <taxon>Pseudomonadati</taxon>
        <taxon>Verrucomicrobiota</taxon>
        <taxon>Verrucomicrobiia</taxon>
        <taxon>Verrucomicrobiales</taxon>
        <taxon>Verrucomicrobiaceae</taxon>
        <taxon>Prosthecobacter</taxon>
    </lineage>
</organism>
<keyword evidence="1" id="KW-0694">RNA-binding</keyword>
<dbReference type="OrthoDB" id="9798855at2"/>
<feature type="compositionally biased region" description="Gly residues" evidence="2">
    <location>
        <begin position="89"/>
        <end position="112"/>
    </location>
</feature>
<dbReference type="InterPro" id="IPR012677">
    <property type="entry name" value="Nucleotide-bd_a/b_plait_sf"/>
</dbReference>
<sequence>MNLYVSNLAYSVTDDELRSEFSAYGTVGSCRVVMDRETGRSRGFGFVDMPNDAEAQAAMSALEGTNLAGRAVKIVEARPKEERPRPTSGAGGGGYAGGGNKKPDRGGNGGGHRPQTQPSYNDWDDRDRGGKKSKPRDRGRRNQDFDGGWD</sequence>
<dbReference type="RefSeq" id="WP_078815490.1">
    <property type="nucleotide sequence ID" value="NZ_FUYE01000019.1"/>
</dbReference>
<proteinExistence type="predicted"/>
<evidence type="ECO:0000259" key="3">
    <source>
        <dbReference type="PROSITE" id="PS50102"/>
    </source>
</evidence>
<accession>A0A1T4YVQ3</accession>
<dbReference type="InterPro" id="IPR048289">
    <property type="entry name" value="RRM2_NsCP33-like"/>
</dbReference>
<dbReference type="Gene3D" id="3.30.70.330">
    <property type="match status" value="1"/>
</dbReference>
<dbReference type="InterPro" id="IPR035979">
    <property type="entry name" value="RBD_domain_sf"/>
</dbReference>
<dbReference type="SUPFAM" id="SSF54928">
    <property type="entry name" value="RNA-binding domain, RBD"/>
    <property type="match status" value="1"/>
</dbReference>
<dbReference type="InterPro" id="IPR000504">
    <property type="entry name" value="RRM_dom"/>
</dbReference>
<dbReference type="AlphaFoldDB" id="A0A1T4YVQ3"/>
<name>A0A1T4YVQ3_9BACT</name>
<feature type="region of interest" description="Disordered" evidence="2">
    <location>
        <begin position="73"/>
        <end position="150"/>
    </location>
</feature>
<evidence type="ECO:0000313" key="5">
    <source>
        <dbReference type="Proteomes" id="UP000190774"/>
    </source>
</evidence>
<reference evidence="5" key="1">
    <citation type="submission" date="2017-02" db="EMBL/GenBank/DDBJ databases">
        <authorList>
            <person name="Varghese N."/>
            <person name="Submissions S."/>
        </authorList>
    </citation>
    <scope>NUCLEOTIDE SEQUENCE [LARGE SCALE GENOMIC DNA]</scope>
    <source>
        <strain evidence="5">ATCC 700200</strain>
    </source>
</reference>
<dbReference type="Pfam" id="PF00076">
    <property type="entry name" value="RRM_1"/>
    <property type="match status" value="1"/>
</dbReference>
<dbReference type="GO" id="GO:0003723">
    <property type="term" value="F:RNA binding"/>
    <property type="evidence" value="ECO:0007669"/>
    <property type="project" value="UniProtKB-KW"/>
</dbReference>
<dbReference type="Proteomes" id="UP000190774">
    <property type="component" value="Unassembled WGS sequence"/>
</dbReference>
<dbReference type="SMART" id="SM00360">
    <property type="entry name" value="RRM"/>
    <property type="match status" value="1"/>
</dbReference>
<dbReference type="InterPro" id="IPR052462">
    <property type="entry name" value="SLIRP/GR-RBP-like"/>
</dbReference>